<keyword evidence="2" id="KW-1185">Reference proteome</keyword>
<dbReference type="AlphaFoldDB" id="A0A9W7ZWX7"/>
<name>A0A9W7ZWX7_9FUNG</name>
<dbReference type="Proteomes" id="UP001150538">
    <property type="component" value="Unassembled WGS sequence"/>
</dbReference>
<reference evidence="1" key="1">
    <citation type="submission" date="2022-07" db="EMBL/GenBank/DDBJ databases">
        <title>Phylogenomic reconstructions and comparative analyses of Kickxellomycotina fungi.</title>
        <authorList>
            <person name="Reynolds N.K."/>
            <person name="Stajich J.E."/>
            <person name="Barry K."/>
            <person name="Grigoriev I.V."/>
            <person name="Crous P."/>
            <person name="Smith M.E."/>
        </authorList>
    </citation>
    <scope>NUCLEOTIDE SEQUENCE</scope>
    <source>
        <strain evidence="1">NBRC 100468</strain>
    </source>
</reference>
<accession>A0A9W7ZWX7</accession>
<gene>
    <name evidence="1" type="ORF">H4219_005601</name>
</gene>
<evidence type="ECO:0000313" key="1">
    <source>
        <dbReference type="EMBL" id="KAJ1912443.1"/>
    </source>
</evidence>
<sequence>MDPQITYKYKCIGCTYHQVCSHLSQLKICPQCNSRRYKLKHVQLLWKLTGISSGQDFKFEANIIPGQYPDYKTKVQAYPETNNNDGNSNTSNRIRIGRGYLNITIKGRGPYICTTNDIEAYNLNGKLECKLRANSGKVIRKSSQFKTDWIAAQPDNITTATFNGTNDDQESRDLRENINSNSSNNTTTPNHSNNHIYPTRNIEELTSGSSTLAPSTQPNDNILGDDTESTIIQSDDIINNNRDEIGSPIVSSMDVEFKD</sequence>
<evidence type="ECO:0000313" key="2">
    <source>
        <dbReference type="Proteomes" id="UP001150538"/>
    </source>
</evidence>
<proteinExistence type="predicted"/>
<protein>
    <submittedName>
        <fullName evidence="1">Uncharacterized protein</fullName>
    </submittedName>
</protein>
<comment type="caution">
    <text evidence="1">The sequence shown here is derived from an EMBL/GenBank/DDBJ whole genome shotgun (WGS) entry which is preliminary data.</text>
</comment>
<organism evidence="1 2">
    <name type="scientific">Mycoemilia scoparia</name>
    <dbReference type="NCBI Taxonomy" id="417184"/>
    <lineage>
        <taxon>Eukaryota</taxon>
        <taxon>Fungi</taxon>
        <taxon>Fungi incertae sedis</taxon>
        <taxon>Zoopagomycota</taxon>
        <taxon>Kickxellomycotina</taxon>
        <taxon>Kickxellomycetes</taxon>
        <taxon>Kickxellales</taxon>
        <taxon>Kickxellaceae</taxon>
        <taxon>Mycoemilia</taxon>
    </lineage>
</organism>
<dbReference type="EMBL" id="JANBPU010000344">
    <property type="protein sequence ID" value="KAJ1912443.1"/>
    <property type="molecule type" value="Genomic_DNA"/>
</dbReference>